<comment type="cofactor">
    <cofactor evidence="7">
        <name>[4Fe-4S] cluster</name>
        <dbReference type="ChEBI" id="CHEBI:49883"/>
    </cofactor>
    <text evidence="7">Binds 1 [4Fe-4S] cluster.</text>
</comment>
<evidence type="ECO:0000256" key="4">
    <source>
        <dbReference type="ARBA" id="ARBA00023004"/>
    </source>
</evidence>
<dbReference type="PANTHER" id="PTHR30454">
    <property type="entry name" value="4-HYDROXY-3-METHYLBUT-2-EN-1-YL DIPHOSPHATE SYNTHASE"/>
    <property type="match status" value="1"/>
</dbReference>
<dbReference type="InterPro" id="IPR016425">
    <property type="entry name" value="IspG_bac"/>
</dbReference>
<dbReference type="UniPathway" id="UPA00056">
    <property type="reaction ID" value="UER00096"/>
</dbReference>
<dbReference type="InterPro" id="IPR058578">
    <property type="entry name" value="IspG_TIM"/>
</dbReference>
<dbReference type="GO" id="GO:0019288">
    <property type="term" value="P:isopentenyl diphosphate biosynthetic process, methylerythritol 4-phosphate pathway"/>
    <property type="evidence" value="ECO:0007669"/>
    <property type="project" value="UniProtKB-UniRule"/>
</dbReference>
<dbReference type="NCBIfam" id="TIGR00612">
    <property type="entry name" value="ispG_gcpE"/>
    <property type="match status" value="1"/>
</dbReference>
<comment type="catalytic activity">
    <reaction evidence="7">
        <text>(2E)-4-hydroxy-3-methylbut-2-enyl diphosphate + oxidized [flavodoxin] + H2O + 2 H(+) = 2-C-methyl-D-erythritol 2,4-cyclic diphosphate + reduced [flavodoxin]</text>
        <dbReference type="Rhea" id="RHEA:43604"/>
        <dbReference type="Rhea" id="RHEA-COMP:10622"/>
        <dbReference type="Rhea" id="RHEA-COMP:10623"/>
        <dbReference type="ChEBI" id="CHEBI:15377"/>
        <dbReference type="ChEBI" id="CHEBI:15378"/>
        <dbReference type="ChEBI" id="CHEBI:57618"/>
        <dbReference type="ChEBI" id="CHEBI:58210"/>
        <dbReference type="ChEBI" id="CHEBI:58483"/>
        <dbReference type="ChEBI" id="CHEBI:128753"/>
        <dbReference type="EC" id="1.17.7.3"/>
    </reaction>
</comment>
<keyword evidence="6 7" id="KW-0414">Isoprene biosynthesis</keyword>
<feature type="domain" description="IspG TIM-barrel" evidence="8">
    <location>
        <begin position="5"/>
        <end position="243"/>
    </location>
</feature>
<gene>
    <name evidence="7" type="primary">ispG</name>
    <name evidence="10" type="ORF">HNR50_000165</name>
</gene>
<dbReference type="InterPro" id="IPR011005">
    <property type="entry name" value="Dihydropteroate_synth-like_sf"/>
</dbReference>
<dbReference type="NCBIfam" id="NF001540">
    <property type="entry name" value="PRK00366.1"/>
    <property type="match status" value="1"/>
</dbReference>
<dbReference type="InterPro" id="IPR004588">
    <property type="entry name" value="IspG_bac-typ"/>
</dbReference>
<dbReference type="PIRSF" id="PIRSF004640">
    <property type="entry name" value="IspG"/>
    <property type="match status" value="1"/>
</dbReference>
<feature type="binding site" evidence="7">
    <location>
        <position position="266"/>
    </location>
    <ligand>
        <name>[4Fe-4S] cluster</name>
        <dbReference type="ChEBI" id="CHEBI:49883"/>
    </ligand>
</feature>
<dbReference type="GO" id="GO:0046429">
    <property type="term" value="F:4-hydroxy-3-methylbut-2-en-1-yl diphosphate synthase activity (ferredoxin)"/>
    <property type="evidence" value="ECO:0007669"/>
    <property type="project" value="UniProtKB-UniRule"/>
</dbReference>
<comment type="caution">
    <text evidence="10">The sequence shown here is derived from an EMBL/GenBank/DDBJ whole genome shotgun (WGS) entry which is preliminary data.</text>
</comment>
<dbReference type="Gene3D" id="3.20.20.20">
    <property type="entry name" value="Dihydropteroate synthase-like"/>
    <property type="match status" value="1"/>
</dbReference>
<organism evidence="10 11">
    <name type="scientific">Spirochaeta isovalerica</name>
    <dbReference type="NCBI Taxonomy" id="150"/>
    <lineage>
        <taxon>Bacteria</taxon>
        <taxon>Pseudomonadati</taxon>
        <taxon>Spirochaetota</taxon>
        <taxon>Spirochaetia</taxon>
        <taxon>Spirochaetales</taxon>
        <taxon>Spirochaetaceae</taxon>
        <taxon>Spirochaeta</taxon>
    </lineage>
</organism>
<feature type="binding site" evidence="7">
    <location>
        <position position="298"/>
    </location>
    <ligand>
        <name>[4Fe-4S] cluster</name>
        <dbReference type="ChEBI" id="CHEBI:49883"/>
    </ligand>
</feature>
<evidence type="ECO:0000313" key="11">
    <source>
        <dbReference type="Proteomes" id="UP000587760"/>
    </source>
</evidence>
<comment type="similarity">
    <text evidence="7">Belongs to the IspG family.</text>
</comment>
<keyword evidence="3 7" id="KW-0560">Oxidoreductase</keyword>
<evidence type="ECO:0000256" key="6">
    <source>
        <dbReference type="ARBA" id="ARBA00023229"/>
    </source>
</evidence>
<dbReference type="SUPFAM" id="SSF51717">
    <property type="entry name" value="Dihydropteroate synthetase-like"/>
    <property type="match status" value="1"/>
</dbReference>
<comment type="pathway">
    <text evidence="7">Isoprenoid biosynthesis; isopentenyl diphosphate biosynthesis via DXP pathway; isopentenyl diphosphate from 1-deoxy-D-xylulose 5-phosphate: step 5/6.</text>
</comment>
<evidence type="ECO:0000256" key="1">
    <source>
        <dbReference type="ARBA" id="ARBA00022485"/>
    </source>
</evidence>
<dbReference type="GO" id="GO:0141197">
    <property type="term" value="F:4-hydroxy-3-methylbut-2-enyl-diphosphate synthase activity (flavodoxin)"/>
    <property type="evidence" value="ECO:0007669"/>
    <property type="project" value="UniProtKB-EC"/>
</dbReference>
<evidence type="ECO:0000259" key="8">
    <source>
        <dbReference type="Pfam" id="PF04551"/>
    </source>
</evidence>
<dbReference type="Proteomes" id="UP000587760">
    <property type="component" value="Unassembled WGS sequence"/>
</dbReference>
<keyword evidence="2 7" id="KW-0479">Metal-binding</keyword>
<evidence type="ECO:0000256" key="2">
    <source>
        <dbReference type="ARBA" id="ARBA00022723"/>
    </source>
</evidence>
<dbReference type="GO" id="GO:0005506">
    <property type="term" value="F:iron ion binding"/>
    <property type="evidence" value="ECO:0007669"/>
    <property type="project" value="InterPro"/>
</dbReference>
<dbReference type="InterPro" id="IPR045854">
    <property type="entry name" value="NO2/SO3_Rdtase_4Fe4S_sf"/>
</dbReference>
<evidence type="ECO:0000256" key="3">
    <source>
        <dbReference type="ARBA" id="ARBA00023002"/>
    </source>
</evidence>
<evidence type="ECO:0000256" key="7">
    <source>
        <dbReference type="HAMAP-Rule" id="MF_00159"/>
    </source>
</evidence>
<dbReference type="EMBL" id="JACHGJ010000001">
    <property type="protein sequence ID" value="MBB6478532.1"/>
    <property type="molecule type" value="Genomic_DNA"/>
</dbReference>
<dbReference type="SUPFAM" id="SSF56014">
    <property type="entry name" value="Nitrite and sulphite reductase 4Fe-4S domain-like"/>
    <property type="match status" value="1"/>
</dbReference>
<feature type="domain" description="IspG C-terminal" evidence="9">
    <location>
        <begin position="259"/>
        <end position="347"/>
    </location>
</feature>
<sequence>MMDKTREIAIGNIKLGGDNPVLVQTMWDKAVEKVDSELISELNRLQVYGNRLIRFAAPTLESVPLLGEIAGRITMPVVADIHFDYKIALACMDQGLPKIRINPGNIGASWKVEEVVKKAADTGTVIRIGANGGSLPKSLKHMDNRAEALVLAAEEQLNFLESLGFENVIVSLKSSDIEENYEANSLFASRHDYPLHLGITEAGPLIPSIVKSSIGLSRLLEKGIGSTIRISISDSPLKEVIAGNEILSVLGLNSQARVNLISCPKCGRSSFDTHSFTEEIQDYLYSVDKDISVAVMGCMVNGPGEASHADIGISGVGNSIAIFKKGEIIRRETACTAKEAFIEEIEQL</sequence>
<dbReference type="Pfam" id="PF26540">
    <property type="entry name" value="GcpE_C"/>
    <property type="match status" value="1"/>
</dbReference>
<keyword evidence="5 7" id="KW-0411">Iron-sulfur</keyword>
<protein>
    <recommendedName>
        <fullName evidence="7">4-hydroxy-3-methylbut-2-en-1-yl diphosphate synthase (flavodoxin)</fullName>
        <ecNumber evidence="7">1.17.7.3</ecNumber>
    </recommendedName>
    <alternativeName>
        <fullName evidence="7">1-hydroxy-2-methyl-2-(E)-butenyl 4-diphosphate synthase</fullName>
    </alternativeName>
</protein>
<evidence type="ECO:0000256" key="5">
    <source>
        <dbReference type="ARBA" id="ARBA00023014"/>
    </source>
</evidence>
<dbReference type="InterPro" id="IPR058579">
    <property type="entry name" value="IspG_C"/>
</dbReference>
<dbReference type="Pfam" id="PF04551">
    <property type="entry name" value="GcpE"/>
    <property type="match status" value="1"/>
</dbReference>
<dbReference type="GO" id="GO:0016114">
    <property type="term" value="P:terpenoid biosynthetic process"/>
    <property type="evidence" value="ECO:0007669"/>
    <property type="project" value="InterPro"/>
</dbReference>
<accession>A0A841R7S1</accession>
<evidence type="ECO:0000259" key="9">
    <source>
        <dbReference type="Pfam" id="PF26540"/>
    </source>
</evidence>
<reference evidence="10 11" key="1">
    <citation type="submission" date="2020-08" db="EMBL/GenBank/DDBJ databases">
        <title>Genomic Encyclopedia of Type Strains, Phase IV (KMG-IV): sequencing the most valuable type-strain genomes for metagenomic binning, comparative biology and taxonomic classification.</title>
        <authorList>
            <person name="Goeker M."/>
        </authorList>
    </citation>
    <scope>NUCLEOTIDE SEQUENCE [LARGE SCALE GENOMIC DNA]</scope>
    <source>
        <strain evidence="10 11">DSM 2461</strain>
    </source>
</reference>
<keyword evidence="4 7" id="KW-0408">Iron</keyword>
<feature type="binding site" evidence="7">
    <location>
        <position position="305"/>
    </location>
    <ligand>
        <name>[4Fe-4S] cluster</name>
        <dbReference type="ChEBI" id="CHEBI:49883"/>
    </ligand>
</feature>
<feature type="binding site" evidence="7">
    <location>
        <position position="263"/>
    </location>
    <ligand>
        <name>[4Fe-4S] cluster</name>
        <dbReference type="ChEBI" id="CHEBI:49883"/>
    </ligand>
</feature>
<dbReference type="Gene3D" id="3.30.413.10">
    <property type="entry name" value="Sulfite Reductase Hemoprotein, domain 1"/>
    <property type="match status" value="1"/>
</dbReference>
<keyword evidence="11" id="KW-1185">Reference proteome</keyword>
<dbReference type="GO" id="GO:0051539">
    <property type="term" value="F:4 iron, 4 sulfur cluster binding"/>
    <property type="evidence" value="ECO:0007669"/>
    <property type="project" value="UniProtKB-UniRule"/>
</dbReference>
<dbReference type="AlphaFoldDB" id="A0A841R7S1"/>
<dbReference type="PANTHER" id="PTHR30454:SF0">
    <property type="entry name" value="4-HYDROXY-3-METHYLBUT-2-EN-1-YL DIPHOSPHATE SYNTHASE (FERREDOXIN), CHLOROPLASTIC"/>
    <property type="match status" value="1"/>
</dbReference>
<name>A0A841R7S1_9SPIO</name>
<proteinExistence type="inferred from homology"/>
<comment type="function">
    <text evidence="7">Converts 2C-methyl-D-erythritol 2,4-cyclodiphosphate (ME-2,4cPP) into 1-hydroxy-2-methyl-2-(E)-butenyl 4-diphosphate.</text>
</comment>
<evidence type="ECO:0000313" key="10">
    <source>
        <dbReference type="EMBL" id="MBB6478532.1"/>
    </source>
</evidence>
<keyword evidence="1 7" id="KW-0004">4Fe-4S</keyword>
<dbReference type="EC" id="1.17.7.3" evidence="7"/>
<dbReference type="HAMAP" id="MF_00159">
    <property type="entry name" value="IspG"/>
    <property type="match status" value="1"/>
</dbReference>